<keyword evidence="7" id="KW-0808">Transferase</keyword>
<feature type="region of interest" description="Disordered" evidence="22">
    <location>
        <begin position="1"/>
        <end position="38"/>
    </location>
</feature>
<evidence type="ECO:0000256" key="10">
    <source>
        <dbReference type="ARBA" id="ARBA00022777"/>
    </source>
</evidence>
<dbReference type="InterPro" id="IPR036890">
    <property type="entry name" value="HATPase_C_sf"/>
</dbReference>
<feature type="region of interest" description="Disordered" evidence="22">
    <location>
        <begin position="1022"/>
        <end position="1086"/>
    </location>
</feature>
<feature type="compositionally biased region" description="Basic residues" evidence="22">
    <location>
        <begin position="10"/>
        <end position="19"/>
    </location>
</feature>
<keyword evidence="13" id="KW-0460">Magnesium</keyword>
<feature type="compositionally biased region" description="Basic and acidic residues" evidence="22">
    <location>
        <begin position="250"/>
        <end position="259"/>
    </location>
</feature>
<evidence type="ECO:0000256" key="19">
    <source>
        <dbReference type="ARBA" id="ARBA00040454"/>
    </source>
</evidence>
<dbReference type="SMART" id="SM00304">
    <property type="entry name" value="HAMP"/>
    <property type="match status" value="1"/>
</dbReference>
<evidence type="ECO:0000259" key="25">
    <source>
        <dbReference type="PROSITE" id="PS50885"/>
    </source>
</evidence>
<sequence length="1086" mass="113416">MDESRLRAPVQKKRPRSKGTTRDGSGATPPAPGADKRTVRVRSRLVAGVAVVGVIVVAAGAPAVFGASADLTESQRLVTLAELNQQAVTLGHSLADERDAITAYIADGRDEKADDSADAKNRAARTTRVDQQIDEIHEAAPAALRRDLSTVPSLRREALTGKGSALEAHQAYSDVIAKLRGIAAELAEKTPPRAADATRAPLTLGGASEQASATRGLLLAALAVPSPEPTTPQTDPFTGLPVQTQDEDDTRAGRERDELSAAAQQARVRELAALADFDQAADPEARDKLAATVTGSQVNDAEKYLTRLTDRPELSEAERGISPKKLEAALSARVDRMRSVESALTTGQVQHLEGLRDDDVTALELSIALLGGCFLLAVGVSTAVARTLTQPLAVLRIGAARLAEDPEGAEPVRYTGRNDEFAQVVRSMNALHGRLAGLHQDLGGRVGSLTDERSKLIAGREALVAERAELQKKTTELATQLEQLRNTVNHTFVNLSLRTLGLVERQLGVIEGLEEREQDPERLATLFKLDHMATVMRRHSENMLVLAGAEHGHGHAGPIPLVDVARAAVSEIERYERVTIQSLPPHAQIAGFAADDLSHLLAELLENATSFSPPDSQVELSGWLLESGEVMLSVSDAGIGMSTVRMGELNARLADPASFEPGERHIDMTGAGLGLQVTSLLAARHGVRVQLREQKGSGVTAVVVLPSALLPNSLPAASPPAVQLPGDAPTLNLPGSVAEANSNALPSRSPLAPPASGPETPTEPTPAATPAPEPGAAPDAEAESAPERAGEPLPADPLIVAAERTIRENAAAEDTAADERPEASAVPPREQEQEQEARRSAAEAGTDVGPEAADEDGPGTEDRPGAGAESDSEITLQVRLPKPPPAPADPVAPTAPDAPATGGAPAGPGTADPYAIGPDRHERPAEDGPGGQDPDGPAFRPAPHAEAAPAPADTVPGPRRPEAARITDKGLPKRTPKVVRPDATPAPGRTGSLDRDALRRRLGSFHQAAKEGRRDVEAEIAETGGITVADPGGVPTGRTGHETTTAPTPGAAQDARNARTARTAETGGRADGRNEETGDTVEEARS</sequence>
<dbReference type="InterPro" id="IPR004358">
    <property type="entry name" value="Sig_transdc_His_kin-like_C"/>
</dbReference>
<evidence type="ECO:0000256" key="9">
    <source>
        <dbReference type="ARBA" id="ARBA00022741"/>
    </source>
</evidence>
<comment type="cofactor">
    <cofactor evidence="2">
        <name>Mn(2+)</name>
        <dbReference type="ChEBI" id="CHEBI:29035"/>
    </cofactor>
</comment>
<dbReference type="Proteomes" id="UP000001685">
    <property type="component" value="Chromosome"/>
</dbReference>
<feature type="compositionally biased region" description="Basic and acidic residues" evidence="22">
    <location>
        <begin position="959"/>
        <end position="971"/>
    </location>
</feature>
<evidence type="ECO:0000256" key="21">
    <source>
        <dbReference type="SAM" id="Coils"/>
    </source>
</evidence>
<protein>
    <recommendedName>
        <fullName evidence="19">Signal transduction histidine-protein kinase/phosphatase MprB</fullName>
        <ecNumber evidence="5">2.7.13.3</ecNumber>
    </recommendedName>
    <alternativeName>
        <fullName evidence="20">Mycobacterial persistence regulator B</fullName>
    </alternativeName>
</protein>
<dbReference type="GO" id="GO:0004673">
    <property type="term" value="F:protein histidine kinase activity"/>
    <property type="evidence" value="ECO:0007669"/>
    <property type="project" value="UniProtKB-EC"/>
</dbReference>
<keyword evidence="10 26" id="KW-0418">Kinase</keyword>
<dbReference type="KEGG" id="sgr:SGR_2217"/>
<evidence type="ECO:0000256" key="7">
    <source>
        <dbReference type="ARBA" id="ARBA00022679"/>
    </source>
</evidence>
<evidence type="ECO:0000256" key="20">
    <source>
        <dbReference type="ARBA" id="ARBA00041776"/>
    </source>
</evidence>
<evidence type="ECO:0000256" key="2">
    <source>
        <dbReference type="ARBA" id="ARBA00001936"/>
    </source>
</evidence>
<evidence type="ECO:0000256" key="15">
    <source>
        <dbReference type="ARBA" id="ARBA00022989"/>
    </source>
</evidence>
<keyword evidence="6" id="KW-0597">Phosphoprotein</keyword>
<dbReference type="eggNOG" id="COG2205">
    <property type="taxonomic scope" value="Bacteria"/>
</dbReference>
<feature type="compositionally biased region" description="Basic and acidic residues" evidence="22">
    <location>
        <begin position="829"/>
        <end position="841"/>
    </location>
</feature>
<dbReference type="InterPro" id="IPR050980">
    <property type="entry name" value="2C_sensor_his_kinase"/>
</dbReference>
<dbReference type="SMART" id="SM00387">
    <property type="entry name" value="HATPase_c"/>
    <property type="match status" value="1"/>
</dbReference>
<dbReference type="HOGENOM" id="CLU_002554_3_0_11"/>
<comment type="catalytic activity">
    <reaction evidence="1">
        <text>ATP + protein L-histidine = ADP + protein N-phospho-L-histidine.</text>
        <dbReference type="EC" id="2.7.13.3"/>
    </reaction>
</comment>
<keyword evidence="8 23" id="KW-0812">Transmembrane</keyword>
<accession>B1W0F7</accession>
<name>B1W0F7_STRGG</name>
<dbReference type="GO" id="GO:0016020">
    <property type="term" value="C:membrane"/>
    <property type="evidence" value="ECO:0007669"/>
    <property type="project" value="UniProtKB-SubCell"/>
</dbReference>
<evidence type="ECO:0000256" key="22">
    <source>
        <dbReference type="SAM" id="MobiDB-lite"/>
    </source>
</evidence>
<evidence type="ECO:0000313" key="26">
    <source>
        <dbReference type="EMBL" id="BAG19046.1"/>
    </source>
</evidence>
<feature type="region of interest" description="Disordered" evidence="22">
    <location>
        <begin position="810"/>
        <end position="1000"/>
    </location>
</feature>
<reference evidence="27" key="1">
    <citation type="journal article" date="2008" name="J. Bacteriol.">
        <title>Genome sequence of the streptomycin-producing microorganism Streptomyces griseus IFO 13350.</title>
        <authorList>
            <person name="Ohnishi Y."/>
            <person name="Ishikawa J."/>
            <person name="Hara H."/>
            <person name="Suzuki H."/>
            <person name="Ikenoya M."/>
            <person name="Ikeda H."/>
            <person name="Yamashita A."/>
            <person name="Hattori M."/>
            <person name="Horinouchi S."/>
        </authorList>
    </citation>
    <scope>NUCLEOTIDE SEQUENCE [LARGE SCALE GENOMIC DNA]</scope>
    <source>
        <strain evidence="27">JCM 4626 / NBRC 13350</strain>
    </source>
</reference>
<evidence type="ECO:0000256" key="1">
    <source>
        <dbReference type="ARBA" id="ARBA00000085"/>
    </source>
</evidence>
<dbReference type="GO" id="GO:0004721">
    <property type="term" value="F:phosphoprotein phosphatase activity"/>
    <property type="evidence" value="ECO:0007669"/>
    <property type="project" value="UniProtKB-KW"/>
</dbReference>
<dbReference type="GO" id="GO:0000160">
    <property type="term" value="P:phosphorelay signal transduction system"/>
    <property type="evidence" value="ECO:0007669"/>
    <property type="project" value="UniProtKB-KW"/>
</dbReference>
<dbReference type="EC" id="2.7.13.3" evidence="5"/>
<dbReference type="PROSITE" id="PS50109">
    <property type="entry name" value="HIS_KIN"/>
    <property type="match status" value="1"/>
</dbReference>
<evidence type="ECO:0000256" key="17">
    <source>
        <dbReference type="ARBA" id="ARBA00023016"/>
    </source>
</evidence>
<dbReference type="Pfam" id="PF02518">
    <property type="entry name" value="HATPase_c"/>
    <property type="match status" value="1"/>
</dbReference>
<dbReference type="GO" id="GO:0005524">
    <property type="term" value="F:ATP binding"/>
    <property type="evidence" value="ECO:0007669"/>
    <property type="project" value="UniProtKB-KW"/>
</dbReference>
<evidence type="ECO:0000256" key="11">
    <source>
        <dbReference type="ARBA" id="ARBA00022801"/>
    </source>
</evidence>
<dbReference type="PROSITE" id="PS50885">
    <property type="entry name" value="HAMP"/>
    <property type="match status" value="1"/>
</dbReference>
<keyword evidence="15 23" id="KW-1133">Transmembrane helix</keyword>
<keyword evidence="21" id="KW-0175">Coiled coil</keyword>
<dbReference type="AlphaFoldDB" id="B1W0F7"/>
<evidence type="ECO:0000256" key="6">
    <source>
        <dbReference type="ARBA" id="ARBA00022553"/>
    </source>
</evidence>
<feature type="compositionally biased region" description="Polar residues" evidence="22">
    <location>
        <begin position="231"/>
        <end position="244"/>
    </location>
</feature>
<dbReference type="PRINTS" id="PR00344">
    <property type="entry name" value="BCTRLSENSOR"/>
</dbReference>
<feature type="compositionally biased region" description="Low complexity" evidence="22">
    <location>
        <begin position="1050"/>
        <end position="1067"/>
    </location>
</feature>
<evidence type="ECO:0000256" key="5">
    <source>
        <dbReference type="ARBA" id="ARBA00012438"/>
    </source>
</evidence>
<organism evidence="26 27">
    <name type="scientific">Streptomyces griseus subsp. griseus (strain JCM 4626 / CBS 651.72 / NBRC 13350 / KCC S-0626 / ISP 5235)</name>
    <dbReference type="NCBI Taxonomy" id="455632"/>
    <lineage>
        <taxon>Bacteria</taxon>
        <taxon>Bacillati</taxon>
        <taxon>Actinomycetota</taxon>
        <taxon>Actinomycetes</taxon>
        <taxon>Kitasatosporales</taxon>
        <taxon>Streptomycetaceae</taxon>
        <taxon>Streptomyces</taxon>
    </lineage>
</organism>
<feature type="compositionally biased region" description="Basic and acidic residues" evidence="22">
    <location>
        <begin position="1068"/>
        <end position="1086"/>
    </location>
</feature>
<keyword evidence="14" id="KW-0904">Protein phosphatase</keyword>
<keyword evidence="18" id="KW-0464">Manganese</keyword>
<feature type="compositionally biased region" description="Low complexity" evidence="22">
    <location>
        <begin position="891"/>
        <end position="913"/>
    </location>
</feature>
<dbReference type="InterPro" id="IPR003594">
    <property type="entry name" value="HATPase_dom"/>
</dbReference>
<proteinExistence type="predicted"/>
<feature type="domain" description="Histidine kinase" evidence="24">
    <location>
        <begin position="597"/>
        <end position="709"/>
    </location>
</feature>
<feature type="region of interest" description="Disordered" evidence="22">
    <location>
        <begin position="725"/>
        <end position="794"/>
    </location>
</feature>
<evidence type="ECO:0000256" key="12">
    <source>
        <dbReference type="ARBA" id="ARBA00022840"/>
    </source>
</evidence>
<feature type="domain" description="HAMP" evidence="25">
    <location>
        <begin position="386"/>
        <end position="440"/>
    </location>
</feature>
<evidence type="ECO:0000256" key="3">
    <source>
        <dbReference type="ARBA" id="ARBA00001946"/>
    </source>
</evidence>
<keyword evidence="17" id="KW-0346">Stress response</keyword>
<keyword evidence="11" id="KW-0378">Hydrolase</keyword>
<keyword evidence="9" id="KW-0547">Nucleotide-binding</keyword>
<feature type="compositionally biased region" description="Low complexity" evidence="22">
    <location>
        <begin position="934"/>
        <end position="952"/>
    </location>
</feature>
<feature type="coiled-coil region" evidence="21">
    <location>
        <begin position="460"/>
        <end position="487"/>
    </location>
</feature>
<keyword evidence="12" id="KW-0067">ATP-binding</keyword>
<dbReference type="Gene3D" id="3.30.565.10">
    <property type="entry name" value="Histidine kinase-like ATPase, C-terminal domain"/>
    <property type="match status" value="1"/>
</dbReference>
<dbReference type="Pfam" id="PF08376">
    <property type="entry name" value="NIT"/>
    <property type="match status" value="1"/>
</dbReference>
<dbReference type="PANTHER" id="PTHR44936:SF9">
    <property type="entry name" value="SENSOR PROTEIN CREC"/>
    <property type="match status" value="1"/>
</dbReference>
<evidence type="ECO:0000259" key="24">
    <source>
        <dbReference type="PROSITE" id="PS50109"/>
    </source>
</evidence>
<evidence type="ECO:0000256" key="4">
    <source>
        <dbReference type="ARBA" id="ARBA00004370"/>
    </source>
</evidence>
<dbReference type="InterPro" id="IPR013587">
    <property type="entry name" value="Nitrate/nitrite_sensing"/>
</dbReference>
<dbReference type="Gene3D" id="6.10.340.10">
    <property type="match status" value="1"/>
</dbReference>
<gene>
    <name evidence="26" type="ordered locus">SGR_2217</name>
</gene>
<evidence type="ECO:0000256" key="13">
    <source>
        <dbReference type="ARBA" id="ARBA00022842"/>
    </source>
</evidence>
<comment type="cofactor">
    <cofactor evidence="3">
        <name>Mg(2+)</name>
        <dbReference type="ChEBI" id="CHEBI:18420"/>
    </cofactor>
</comment>
<keyword evidence="16" id="KW-0902">Two-component regulatory system</keyword>
<keyword evidence="23" id="KW-0472">Membrane</keyword>
<evidence type="ECO:0000256" key="18">
    <source>
        <dbReference type="ARBA" id="ARBA00023211"/>
    </source>
</evidence>
<feature type="compositionally biased region" description="Pro residues" evidence="22">
    <location>
        <begin position="751"/>
        <end position="775"/>
    </location>
</feature>
<evidence type="ECO:0000256" key="8">
    <source>
        <dbReference type="ARBA" id="ARBA00022692"/>
    </source>
</evidence>
<evidence type="ECO:0000256" key="14">
    <source>
        <dbReference type="ARBA" id="ARBA00022912"/>
    </source>
</evidence>
<evidence type="ECO:0000256" key="23">
    <source>
        <dbReference type="SAM" id="Phobius"/>
    </source>
</evidence>
<comment type="subcellular location">
    <subcellularLocation>
        <location evidence="4">Membrane</location>
    </subcellularLocation>
</comment>
<evidence type="ECO:0000313" key="27">
    <source>
        <dbReference type="Proteomes" id="UP000001685"/>
    </source>
</evidence>
<dbReference type="SUPFAM" id="SSF55874">
    <property type="entry name" value="ATPase domain of HSP90 chaperone/DNA topoisomerase II/histidine kinase"/>
    <property type="match status" value="1"/>
</dbReference>
<dbReference type="InterPro" id="IPR003660">
    <property type="entry name" value="HAMP_dom"/>
</dbReference>
<feature type="transmembrane region" description="Helical" evidence="23">
    <location>
        <begin position="45"/>
        <end position="65"/>
    </location>
</feature>
<evidence type="ECO:0000256" key="16">
    <source>
        <dbReference type="ARBA" id="ARBA00023012"/>
    </source>
</evidence>
<dbReference type="EMBL" id="AP009493">
    <property type="protein sequence ID" value="BAG19046.1"/>
    <property type="molecule type" value="Genomic_DNA"/>
</dbReference>
<dbReference type="PANTHER" id="PTHR44936">
    <property type="entry name" value="SENSOR PROTEIN CREC"/>
    <property type="match status" value="1"/>
</dbReference>
<feature type="region of interest" description="Disordered" evidence="22">
    <location>
        <begin position="225"/>
        <end position="260"/>
    </location>
</feature>
<dbReference type="InterPro" id="IPR005467">
    <property type="entry name" value="His_kinase_dom"/>
</dbReference>
<feature type="compositionally biased region" description="Pro residues" evidence="22">
    <location>
        <begin position="881"/>
        <end position="890"/>
    </location>
</feature>